<keyword evidence="5" id="KW-0235">DNA replication</keyword>
<evidence type="ECO:0000313" key="9">
    <source>
        <dbReference type="EMBL" id="SUG27299.1"/>
    </source>
</evidence>
<evidence type="ECO:0000313" key="10">
    <source>
        <dbReference type="Proteomes" id="UP000254332"/>
    </source>
</evidence>
<dbReference type="AlphaFoldDB" id="A0A379SCH0"/>
<accession>A0A379SCH0</accession>
<proteinExistence type="predicted"/>
<dbReference type="InterPro" id="IPR009270">
    <property type="entry name" value="DUF927"/>
</dbReference>
<evidence type="ECO:0000256" key="5">
    <source>
        <dbReference type="ARBA" id="ARBA00022705"/>
    </source>
</evidence>
<dbReference type="EC" id="2.7.7.-" evidence="9"/>
<keyword evidence="6" id="KW-0804">Transcription</keyword>
<dbReference type="GO" id="GO:0006269">
    <property type="term" value="P:DNA replication, synthesis of primer"/>
    <property type="evidence" value="ECO:0007669"/>
    <property type="project" value="UniProtKB-KW"/>
</dbReference>
<gene>
    <name evidence="9" type="primary">traC_2</name>
    <name evidence="9" type="ORF">NCTC10718_04612</name>
</gene>
<keyword evidence="2" id="KW-0639">Primosome</keyword>
<dbReference type="GO" id="GO:0000428">
    <property type="term" value="C:DNA-directed RNA polymerase complex"/>
    <property type="evidence" value="ECO:0007669"/>
    <property type="project" value="UniProtKB-KW"/>
</dbReference>
<feature type="domain" description="Toprim" evidence="7">
    <location>
        <begin position="212"/>
        <end position="291"/>
    </location>
</feature>
<organism evidence="9 10">
    <name type="scientific">Salmonella enterica</name>
    <name type="common">Salmonella choleraesuis</name>
    <dbReference type="NCBI Taxonomy" id="28901"/>
    <lineage>
        <taxon>Bacteria</taxon>
        <taxon>Pseudomonadati</taxon>
        <taxon>Pseudomonadota</taxon>
        <taxon>Gammaproteobacteria</taxon>
        <taxon>Enterobacterales</taxon>
        <taxon>Enterobacteriaceae</taxon>
        <taxon>Salmonella</taxon>
    </lineage>
</organism>
<dbReference type="InterPro" id="IPR013237">
    <property type="entry name" value="Phage_T7_Gp4_N"/>
</dbReference>
<evidence type="ECO:0000256" key="3">
    <source>
        <dbReference type="ARBA" id="ARBA00022679"/>
    </source>
</evidence>
<dbReference type="SMART" id="SM00493">
    <property type="entry name" value="TOPRIM"/>
    <property type="match status" value="1"/>
</dbReference>
<dbReference type="GO" id="GO:0003677">
    <property type="term" value="F:DNA binding"/>
    <property type="evidence" value="ECO:0007669"/>
    <property type="project" value="InterPro"/>
</dbReference>
<dbReference type="EMBL" id="UGWQ01000002">
    <property type="protein sequence ID" value="SUG27299.1"/>
    <property type="molecule type" value="Genomic_DNA"/>
</dbReference>
<evidence type="ECO:0000256" key="1">
    <source>
        <dbReference type="ARBA" id="ARBA00022478"/>
    </source>
</evidence>
<dbReference type="Proteomes" id="UP000254332">
    <property type="component" value="Unassembled WGS sequence"/>
</dbReference>
<dbReference type="Pfam" id="PF08273">
    <property type="entry name" value="Zn_Ribbon_Prim"/>
    <property type="match status" value="1"/>
</dbReference>
<keyword evidence="4 9" id="KW-0548">Nucleotidyltransferase</keyword>
<dbReference type="Pfam" id="PF13362">
    <property type="entry name" value="Toprim_3"/>
    <property type="match status" value="1"/>
</dbReference>
<dbReference type="InterPro" id="IPR036977">
    <property type="entry name" value="DNA_primase_Znf_CHC2"/>
</dbReference>
<name>A0A379SCH0_SALER</name>
<dbReference type="GO" id="GO:1990077">
    <property type="term" value="C:primosome complex"/>
    <property type="evidence" value="ECO:0007669"/>
    <property type="project" value="UniProtKB-KW"/>
</dbReference>
<dbReference type="GO" id="GO:0008270">
    <property type="term" value="F:zinc ion binding"/>
    <property type="evidence" value="ECO:0007669"/>
    <property type="project" value="InterPro"/>
</dbReference>
<protein>
    <submittedName>
        <fullName evidence="9">DNA primase</fullName>
        <ecNumber evidence="9">2.7.7.-</ecNumber>
    </submittedName>
</protein>
<dbReference type="CDD" id="cd01029">
    <property type="entry name" value="TOPRIM_primases"/>
    <property type="match status" value="1"/>
</dbReference>
<dbReference type="SUPFAM" id="SSF57783">
    <property type="entry name" value="Zinc beta-ribbon"/>
    <property type="match status" value="1"/>
</dbReference>
<dbReference type="SMART" id="SM00778">
    <property type="entry name" value="Prim_Zn_Ribbon"/>
    <property type="match status" value="1"/>
</dbReference>
<keyword evidence="3 9" id="KW-0808">Transferase</keyword>
<sequence length="898" mass="97734">MKKQVTETMKLALNRWPFVLQTLGITVPVNGRHGACPACGGKDRFRFDDKDGRGTWFCNHCGSGDGLDLVSRVMKLDVKAAAEKVASTVGNISAAGVTPVKMPARKEASDAQKRAQMVKTYAALVSNTTAGESAYLRNKGLPGHQYPLLNQPFTAGGMTFPDGSLLLPLTGIDGSVLGAQLISPDGNKCLLAGSKMTGAFLAVTPVPEEYPERVIITEGFATAITVSGLADGWCVAAVSANNLLNVARVLRDKWPDTRLVIAGDNDFADGKDNPGREKAYQAAQAVNGWVTIPPGQFKADWDDFRREFGILRARDAFSDEMVNPNDTETRLPHGFRLTKDFLWFDKPAGDDGDSSQTRQIKICSPLRVTAITCDADGGKFGRLLEWEDSNGIKHEWAMPMTVLAGSGQELREVLLDNGLHFISVNGAARGYLMEYISTCRPVRKVTCVNKTGWHGSVYVLQDEVIGTGAGAVILQSAYSTKNDFRASGTTKEWIEQIGRYCVGNSRLAFCVSLSLAAPLLHLIGAAAGGYHLKGESTDGKTTTMKVAASVCGSPEYWKTWRATGNALEGIALRRNDAALMLDEISEVDGKEASRIAYMLGNGQGKSRSRVDGSLRDPVTWSVLYMSTGEVSIMEHAAESGEKRTGAGVGVRMVQIPSDTGKHGAFEELHGFAGGKEFAEHLEQASKQYYGAVFRDWVRYLTGNLLDVTNRARAMKKEFEKSLLPENAGNQVGRIVDRFALLAVAGELATEVGITGWGKGESYRAAESCLASWLADRGHSSNQEERDALERVRQFVTANQFTRFADWNDEKSRPASMVGYRRTIRGNDSTRTEPETTFYMLSSGWKEMCGNYDPVKVARLCRAAGWLMVDPDSTRNQTAVRLPEIGLKKVFVLSSEVIG</sequence>
<keyword evidence="1" id="KW-0240">DNA-directed RNA polymerase</keyword>
<evidence type="ECO:0000259" key="7">
    <source>
        <dbReference type="SMART" id="SM00493"/>
    </source>
</evidence>
<evidence type="ECO:0000259" key="8">
    <source>
        <dbReference type="SMART" id="SM00778"/>
    </source>
</evidence>
<dbReference type="Pfam" id="PF06048">
    <property type="entry name" value="DUF927"/>
    <property type="match status" value="1"/>
</dbReference>
<dbReference type="GO" id="GO:0004386">
    <property type="term" value="F:helicase activity"/>
    <property type="evidence" value="ECO:0007669"/>
    <property type="project" value="InterPro"/>
</dbReference>
<reference evidence="9 10" key="1">
    <citation type="submission" date="2018-06" db="EMBL/GenBank/DDBJ databases">
        <authorList>
            <consortium name="Pathogen Informatics"/>
            <person name="Doyle S."/>
        </authorList>
    </citation>
    <scope>NUCLEOTIDE SEQUENCE [LARGE SCALE GENOMIC DNA]</scope>
    <source>
        <strain evidence="9 10">NCTC10718</strain>
    </source>
</reference>
<feature type="domain" description="DNA primase/helicase Gp4 N-terminal Bacteriophage T7-like" evidence="8">
    <location>
        <begin position="31"/>
        <end position="67"/>
    </location>
</feature>
<dbReference type="Gene3D" id="3.90.580.10">
    <property type="entry name" value="Zinc finger, CHC2-type domain"/>
    <property type="match status" value="1"/>
</dbReference>
<evidence type="ECO:0000256" key="2">
    <source>
        <dbReference type="ARBA" id="ARBA00022515"/>
    </source>
</evidence>
<dbReference type="GO" id="GO:0016779">
    <property type="term" value="F:nucleotidyltransferase activity"/>
    <property type="evidence" value="ECO:0007669"/>
    <property type="project" value="UniProtKB-KW"/>
</dbReference>
<dbReference type="InterPro" id="IPR034154">
    <property type="entry name" value="TOPRIM_DnaG/twinkle"/>
</dbReference>
<evidence type="ECO:0000256" key="6">
    <source>
        <dbReference type="ARBA" id="ARBA00023163"/>
    </source>
</evidence>
<evidence type="ECO:0000256" key="4">
    <source>
        <dbReference type="ARBA" id="ARBA00022695"/>
    </source>
</evidence>
<dbReference type="InterPro" id="IPR006171">
    <property type="entry name" value="TOPRIM_dom"/>
</dbReference>